<accession>A0A194PJ33</accession>
<feature type="region of interest" description="Disordered" evidence="1">
    <location>
        <begin position="1"/>
        <end position="58"/>
    </location>
</feature>
<keyword evidence="3" id="KW-1185">Reference proteome</keyword>
<dbReference type="AlphaFoldDB" id="A0A194PJ33"/>
<protein>
    <submittedName>
        <fullName evidence="2">Uncharacterized protein</fullName>
    </submittedName>
</protein>
<evidence type="ECO:0000313" key="3">
    <source>
        <dbReference type="Proteomes" id="UP000053268"/>
    </source>
</evidence>
<dbReference type="EMBL" id="KQ459602">
    <property type="protein sequence ID" value="KPI93332.1"/>
    <property type="molecule type" value="Genomic_DNA"/>
</dbReference>
<sequence>MAKNASTSGLESQTPTPQQQQKPTPSKPKKKPFQWPKNKTQKIIPKPNQPSTRKTPLTNDPLWLESFVIDGETASCGRTQHGNLLSMQQATSNWLKQNTKQSPT</sequence>
<reference evidence="2 3" key="1">
    <citation type="journal article" date="2015" name="Nat. Commun.">
        <title>Outbred genome sequencing and CRISPR/Cas9 gene editing in butterflies.</title>
        <authorList>
            <person name="Li X."/>
            <person name="Fan D."/>
            <person name="Zhang W."/>
            <person name="Liu G."/>
            <person name="Zhang L."/>
            <person name="Zhao L."/>
            <person name="Fang X."/>
            <person name="Chen L."/>
            <person name="Dong Y."/>
            <person name="Chen Y."/>
            <person name="Ding Y."/>
            <person name="Zhao R."/>
            <person name="Feng M."/>
            <person name="Zhu Y."/>
            <person name="Feng Y."/>
            <person name="Jiang X."/>
            <person name="Zhu D."/>
            <person name="Xiang H."/>
            <person name="Feng X."/>
            <person name="Li S."/>
            <person name="Wang J."/>
            <person name="Zhang G."/>
            <person name="Kronforst M.R."/>
            <person name="Wang W."/>
        </authorList>
    </citation>
    <scope>NUCLEOTIDE SEQUENCE [LARGE SCALE GENOMIC DNA]</scope>
    <source>
        <strain evidence="2">Ya'a_city_454_Px</strain>
        <tissue evidence="2">Whole body</tissue>
    </source>
</reference>
<organism evidence="2 3">
    <name type="scientific">Papilio xuthus</name>
    <name type="common">Asian swallowtail butterfly</name>
    <dbReference type="NCBI Taxonomy" id="66420"/>
    <lineage>
        <taxon>Eukaryota</taxon>
        <taxon>Metazoa</taxon>
        <taxon>Ecdysozoa</taxon>
        <taxon>Arthropoda</taxon>
        <taxon>Hexapoda</taxon>
        <taxon>Insecta</taxon>
        <taxon>Pterygota</taxon>
        <taxon>Neoptera</taxon>
        <taxon>Endopterygota</taxon>
        <taxon>Lepidoptera</taxon>
        <taxon>Glossata</taxon>
        <taxon>Ditrysia</taxon>
        <taxon>Papilionoidea</taxon>
        <taxon>Papilionidae</taxon>
        <taxon>Papilioninae</taxon>
        <taxon>Papilio</taxon>
    </lineage>
</organism>
<evidence type="ECO:0000313" key="2">
    <source>
        <dbReference type="EMBL" id="KPI93332.1"/>
    </source>
</evidence>
<feature type="compositionally biased region" description="Polar residues" evidence="1">
    <location>
        <begin position="1"/>
        <end position="11"/>
    </location>
</feature>
<feature type="compositionally biased region" description="Polar residues" evidence="1">
    <location>
        <begin position="49"/>
        <end position="58"/>
    </location>
</feature>
<name>A0A194PJ33_PAPXU</name>
<feature type="compositionally biased region" description="Low complexity" evidence="1">
    <location>
        <begin position="12"/>
        <end position="24"/>
    </location>
</feature>
<dbReference type="Proteomes" id="UP000053268">
    <property type="component" value="Unassembled WGS sequence"/>
</dbReference>
<proteinExistence type="predicted"/>
<gene>
    <name evidence="2" type="ORF">RR46_10592</name>
</gene>
<evidence type="ECO:0000256" key="1">
    <source>
        <dbReference type="SAM" id="MobiDB-lite"/>
    </source>
</evidence>